<evidence type="ECO:0000256" key="4">
    <source>
        <dbReference type="ARBA" id="ARBA00023163"/>
    </source>
</evidence>
<name>A0A1I3I643_9HYPH</name>
<dbReference type="InterPro" id="IPR000847">
    <property type="entry name" value="LysR_HTH_N"/>
</dbReference>
<organism evidence="7 8">
    <name type="scientific">Aquamicrobium aerolatum DSM 21857</name>
    <dbReference type="NCBI Taxonomy" id="1121003"/>
    <lineage>
        <taxon>Bacteria</taxon>
        <taxon>Pseudomonadati</taxon>
        <taxon>Pseudomonadota</taxon>
        <taxon>Alphaproteobacteria</taxon>
        <taxon>Hyphomicrobiales</taxon>
        <taxon>Phyllobacteriaceae</taxon>
        <taxon>Aerobium</taxon>
    </lineage>
</organism>
<feature type="domain" description="HTH lysR-type" evidence="6">
    <location>
        <begin position="6"/>
        <end position="63"/>
    </location>
</feature>
<evidence type="ECO:0000256" key="1">
    <source>
        <dbReference type="ARBA" id="ARBA00009437"/>
    </source>
</evidence>
<dbReference type="PANTHER" id="PTHR30537:SF26">
    <property type="entry name" value="GLYCINE CLEAVAGE SYSTEM TRANSCRIPTIONAL ACTIVATOR"/>
    <property type="match status" value="1"/>
</dbReference>
<dbReference type="Gene3D" id="1.10.10.10">
    <property type="entry name" value="Winged helix-like DNA-binding domain superfamily/Winged helix DNA-binding domain"/>
    <property type="match status" value="1"/>
</dbReference>
<dbReference type="GO" id="GO:0006351">
    <property type="term" value="P:DNA-templated transcription"/>
    <property type="evidence" value="ECO:0007669"/>
    <property type="project" value="TreeGrafter"/>
</dbReference>
<dbReference type="FunFam" id="3.40.190.10:FF:000017">
    <property type="entry name" value="Glycine cleavage system transcriptional activator"/>
    <property type="match status" value="1"/>
</dbReference>
<feature type="compositionally biased region" description="Polar residues" evidence="5">
    <location>
        <begin position="310"/>
        <end position="322"/>
    </location>
</feature>
<feature type="compositionally biased region" description="Low complexity" evidence="5">
    <location>
        <begin position="300"/>
        <end position="309"/>
    </location>
</feature>
<feature type="region of interest" description="Disordered" evidence="5">
    <location>
        <begin position="300"/>
        <end position="322"/>
    </location>
</feature>
<dbReference type="InterPro" id="IPR005119">
    <property type="entry name" value="LysR_subst-bd"/>
</dbReference>
<protein>
    <submittedName>
        <fullName evidence="7">DNA-binding transcriptional regulator, LysR family</fullName>
    </submittedName>
</protein>
<keyword evidence="2" id="KW-0805">Transcription regulation</keyword>
<keyword evidence="4" id="KW-0804">Transcription</keyword>
<evidence type="ECO:0000313" key="7">
    <source>
        <dbReference type="EMBL" id="SFI43359.1"/>
    </source>
</evidence>
<dbReference type="GO" id="GO:0003700">
    <property type="term" value="F:DNA-binding transcription factor activity"/>
    <property type="evidence" value="ECO:0007669"/>
    <property type="project" value="InterPro"/>
</dbReference>
<dbReference type="RefSeq" id="WP_091517992.1">
    <property type="nucleotide sequence ID" value="NZ_FORF01000002.1"/>
</dbReference>
<dbReference type="PANTHER" id="PTHR30537">
    <property type="entry name" value="HTH-TYPE TRANSCRIPTIONAL REGULATOR"/>
    <property type="match status" value="1"/>
</dbReference>
<comment type="similarity">
    <text evidence="1">Belongs to the LysR transcriptional regulatory family.</text>
</comment>
<dbReference type="SUPFAM" id="SSF46785">
    <property type="entry name" value="Winged helix' DNA-binding domain"/>
    <property type="match status" value="1"/>
</dbReference>
<dbReference type="SUPFAM" id="SSF53850">
    <property type="entry name" value="Periplasmic binding protein-like II"/>
    <property type="match status" value="1"/>
</dbReference>
<dbReference type="Pfam" id="PF00126">
    <property type="entry name" value="HTH_1"/>
    <property type="match status" value="1"/>
</dbReference>
<evidence type="ECO:0000259" key="6">
    <source>
        <dbReference type="PROSITE" id="PS50931"/>
    </source>
</evidence>
<evidence type="ECO:0000256" key="3">
    <source>
        <dbReference type="ARBA" id="ARBA00023125"/>
    </source>
</evidence>
<dbReference type="Proteomes" id="UP000242763">
    <property type="component" value="Unassembled WGS sequence"/>
</dbReference>
<dbReference type="OrthoDB" id="5526340at2"/>
<proteinExistence type="inferred from homology"/>
<dbReference type="InterPro" id="IPR036390">
    <property type="entry name" value="WH_DNA-bd_sf"/>
</dbReference>
<dbReference type="STRING" id="1121003.SAMN03080618_00412"/>
<dbReference type="PROSITE" id="PS50931">
    <property type="entry name" value="HTH_LYSR"/>
    <property type="match status" value="1"/>
</dbReference>
<keyword evidence="8" id="KW-1185">Reference proteome</keyword>
<evidence type="ECO:0000256" key="2">
    <source>
        <dbReference type="ARBA" id="ARBA00023015"/>
    </source>
</evidence>
<dbReference type="PRINTS" id="PR00039">
    <property type="entry name" value="HTHLYSR"/>
</dbReference>
<dbReference type="InterPro" id="IPR036388">
    <property type="entry name" value="WH-like_DNA-bd_sf"/>
</dbReference>
<dbReference type="EMBL" id="FORF01000002">
    <property type="protein sequence ID" value="SFI43359.1"/>
    <property type="molecule type" value="Genomic_DNA"/>
</dbReference>
<accession>A0A1I3I643</accession>
<sequence>MRRTLPSTGALACFEAAFRLNSVSAAADELNLTQSAVSRRILSLEELLGKPLFQREHRRLIPEPAAIRYAREVERILGELETATSRFIAERDDVGLLTVAMPPTFGSRCLIPKLNDFIAQHQGIDINFVSKIRPFDFEQEKIDVAIYLGHAKWPGAHLNFLTDDYVLPVCSPEFLANNSITDAKDVMKCQLLHHTTQPNLWKNWCLAHEIEATDFKTGPRFEFFSHVIGAAMAGVGIALISDLLIQKELRNGELVVPLGTRMKCEEAYYFAFPPRSAEDVNVQKFGAWLKHVFAQPAARRTSRPAASAQLPSGTRESQPVTD</sequence>
<evidence type="ECO:0000313" key="8">
    <source>
        <dbReference type="Proteomes" id="UP000242763"/>
    </source>
</evidence>
<evidence type="ECO:0000256" key="5">
    <source>
        <dbReference type="SAM" id="MobiDB-lite"/>
    </source>
</evidence>
<dbReference type="InterPro" id="IPR058163">
    <property type="entry name" value="LysR-type_TF_proteobact-type"/>
</dbReference>
<dbReference type="Pfam" id="PF03466">
    <property type="entry name" value="LysR_substrate"/>
    <property type="match status" value="1"/>
</dbReference>
<dbReference type="Gene3D" id="3.40.190.10">
    <property type="entry name" value="Periplasmic binding protein-like II"/>
    <property type="match status" value="2"/>
</dbReference>
<keyword evidence="3 7" id="KW-0238">DNA-binding</keyword>
<gene>
    <name evidence="7" type="ORF">SAMN03080618_00412</name>
</gene>
<dbReference type="GO" id="GO:0043565">
    <property type="term" value="F:sequence-specific DNA binding"/>
    <property type="evidence" value="ECO:0007669"/>
    <property type="project" value="TreeGrafter"/>
</dbReference>
<reference evidence="8" key="1">
    <citation type="submission" date="2016-10" db="EMBL/GenBank/DDBJ databases">
        <authorList>
            <person name="Varghese N."/>
            <person name="Submissions S."/>
        </authorList>
    </citation>
    <scope>NUCLEOTIDE SEQUENCE [LARGE SCALE GENOMIC DNA]</scope>
    <source>
        <strain evidence="8">DSM 21857</strain>
    </source>
</reference>
<dbReference type="AlphaFoldDB" id="A0A1I3I643"/>